<evidence type="ECO:0000256" key="10">
    <source>
        <dbReference type="ARBA" id="ARBA00023077"/>
    </source>
</evidence>
<keyword evidence="10 15" id="KW-0798">TonB box</keyword>
<dbReference type="Gene3D" id="2.40.170.20">
    <property type="entry name" value="TonB-dependent receptor, beta-barrel domain"/>
    <property type="match status" value="1"/>
</dbReference>
<evidence type="ECO:0000256" key="14">
    <source>
        <dbReference type="PROSITE-ProRule" id="PRU01360"/>
    </source>
</evidence>
<dbReference type="InterPro" id="IPR039426">
    <property type="entry name" value="TonB-dep_rcpt-like"/>
</dbReference>
<evidence type="ECO:0000256" key="15">
    <source>
        <dbReference type="RuleBase" id="RU003357"/>
    </source>
</evidence>
<evidence type="ECO:0000256" key="6">
    <source>
        <dbReference type="ARBA" id="ARBA00022692"/>
    </source>
</evidence>
<proteinExistence type="inferred from homology"/>
<dbReference type="PANTHER" id="PTHR32552:SF68">
    <property type="entry name" value="FERRICHROME OUTER MEMBRANE TRANSPORTER_PHAGE RECEPTOR"/>
    <property type="match status" value="1"/>
</dbReference>
<dbReference type="InterPro" id="IPR036942">
    <property type="entry name" value="Beta-barrel_TonB_sf"/>
</dbReference>
<dbReference type="PROSITE" id="PS52016">
    <property type="entry name" value="TONB_DEPENDENT_REC_3"/>
    <property type="match status" value="1"/>
</dbReference>
<keyword evidence="3 14" id="KW-0813">Transport</keyword>
<dbReference type="NCBIfam" id="TIGR01783">
    <property type="entry name" value="TonB-siderophor"/>
    <property type="match status" value="1"/>
</dbReference>
<keyword evidence="8" id="KW-0408">Iron</keyword>
<protein>
    <submittedName>
        <fullName evidence="18">TonB-dependent siderophore receptor</fullName>
    </submittedName>
</protein>
<feature type="domain" description="TonB-dependent receptor-like beta-barrel" evidence="16">
    <location>
        <begin position="251"/>
        <end position="675"/>
    </location>
</feature>
<evidence type="ECO:0000259" key="17">
    <source>
        <dbReference type="Pfam" id="PF07715"/>
    </source>
</evidence>
<evidence type="ECO:0000313" key="18">
    <source>
        <dbReference type="EMBL" id="TMW11217.1"/>
    </source>
</evidence>
<keyword evidence="9" id="KW-0406">Ion transport</keyword>
<dbReference type="InterPro" id="IPR000531">
    <property type="entry name" value="Beta-barrel_TonB"/>
</dbReference>
<dbReference type="CDD" id="cd01347">
    <property type="entry name" value="ligand_gated_channel"/>
    <property type="match status" value="1"/>
</dbReference>
<keyword evidence="19" id="KW-1185">Reference proteome</keyword>
<comment type="caution">
    <text evidence="18">The sequence shown here is derived from an EMBL/GenBank/DDBJ whole genome shotgun (WGS) entry which is preliminary data.</text>
</comment>
<evidence type="ECO:0000313" key="19">
    <source>
        <dbReference type="Proteomes" id="UP000739180"/>
    </source>
</evidence>
<accession>A0ABY2XHH4</accession>
<dbReference type="Gene3D" id="2.170.130.10">
    <property type="entry name" value="TonB-dependent receptor, plug domain"/>
    <property type="match status" value="1"/>
</dbReference>
<keyword evidence="5" id="KW-0410">Iron transport</keyword>
<keyword evidence="13 14" id="KW-0998">Cell outer membrane</keyword>
<evidence type="ECO:0000256" key="12">
    <source>
        <dbReference type="ARBA" id="ARBA00023170"/>
    </source>
</evidence>
<evidence type="ECO:0000256" key="1">
    <source>
        <dbReference type="ARBA" id="ARBA00004571"/>
    </source>
</evidence>
<dbReference type="RefSeq" id="WP_138773317.1">
    <property type="nucleotide sequence ID" value="NZ_JBHSSX010000023.1"/>
</dbReference>
<dbReference type="Proteomes" id="UP000739180">
    <property type="component" value="Unassembled WGS sequence"/>
</dbReference>
<keyword evidence="12 18" id="KW-0675">Receptor</keyword>
<evidence type="ECO:0000256" key="8">
    <source>
        <dbReference type="ARBA" id="ARBA00023004"/>
    </source>
</evidence>
<evidence type="ECO:0000256" key="9">
    <source>
        <dbReference type="ARBA" id="ARBA00023065"/>
    </source>
</evidence>
<evidence type="ECO:0000256" key="11">
    <source>
        <dbReference type="ARBA" id="ARBA00023136"/>
    </source>
</evidence>
<dbReference type="EMBL" id="VCQT01000044">
    <property type="protein sequence ID" value="TMW11217.1"/>
    <property type="molecule type" value="Genomic_DNA"/>
</dbReference>
<sequence>MPFFPSDGHRRGSARLPLIVLAALGWTPELIAQEATSTQKTSRLAPVEVSDQAPAQEPAYIQADKPAATGKLDVPVARQPFAIEVVGESLMRDTGAKNIQDALLYSPGVYSGGFGFDTRVDSAKVRGLDPSFYVDGLRYLYGSYNSVRPNIYALESIEVLKGPSSVLYGQAELGGIINGVSKLPKPTRQGELWAQVGSYDRKQVAADITGPLSEDGKLLYRLVALKRDSGTQVDHVDDDGFLFAPSITWLPTDDTTISLLMNSQEDTGAISAQFLPAQGTLLPGPLGDIGSETFVGEPDWDRYDRRRNEVTLFVDHRLDQQWGLVFTGRYSKSEAETREHWAATGEAPAADGTINRVIYMDDKGTEVKNFDLRLKGNLLMGPTRHHLAIGVDRQDALWKQDNTFRGAGTPINVYDPVYGNVNYGVLDPEDKDDNELKQTGVYLIDHVEIGRVAVSGAVRYDDTTSTTLGVNGVDTDKDDHATTGRLGLMYNFDFGLSPYISYSESFKPNLGVSNGRTLDPTTGEQREAGIKYLSEPLALSVTAAWFDIEETNRIIPGQDAQQLDQTGATVDGWEIGVKKQFGNLSLLANYTKLDAKKDSTGERLPYVAEEVASGWGKYEMENGLRFGAGVRYLGSTVGNDYGKGADPKVPSVTLYDAMIGYSTGPWDFSITGKNLADKEYVSWCRGQNGNVIYDCGYGERRVILGDLRYRF</sequence>
<keyword evidence="6 14" id="KW-0812">Transmembrane</keyword>
<dbReference type="SUPFAM" id="SSF56935">
    <property type="entry name" value="Porins"/>
    <property type="match status" value="1"/>
</dbReference>
<feature type="domain" description="TonB-dependent receptor plug" evidence="17">
    <location>
        <begin position="77"/>
        <end position="176"/>
    </location>
</feature>
<organism evidence="18 19">
    <name type="scientific">Alloalcanivorax gelatiniphagus</name>
    <dbReference type="NCBI Taxonomy" id="1194167"/>
    <lineage>
        <taxon>Bacteria</taxon>
        <taxon>Pseudomonadati</taxon>
        <taxon>Pseudomonadota</taxon>
        <taxon>Gammaproteobacteria</taxon>
        <taxon>Oceanospirillales</taxon>
        <taxon>Alcanivoracaceae</taxon>
        <taxon>Alloalcanivorax</taxon>
    </lineage>
</organism>
<reference evidence="18 19" key="1">
    <citation type="submission" date="2019-05" db="EMBL/GenBank/DDBJ databases">
        <title>Genome of Alcanivorax gelatiniphagus, an oil degrading marine bacteria.</title>
        <authorList>
            <person name="Kwon K.K."/>
        </authorList>
    </citation>
    <scope>NUCLEOTIDE SEQUENCE [LARGE SCALE GENOMIC DNA]</scope>
    <source>
        <strain evidence="18 19">MEBiC 08158</strain>
    </source>
</reference>
<dbReference type="Pfam" id="PF00593">
    <property type="entry name" value="TonB_dep_Rec_b-barrel"/>
    <property type="match status" value="1"/>
</dbReference>
<gene>
    <name evidence="18" type="ORF">FGS76_14240</name>
</gene>
<keyword evidence="7" id="KW-0732">Signal</keyword>
<dbReference type="Pfam" id="PF07715">
    <property type="entry name" value="Plug"/>
    <property type="match status" value="1"/>
</dbReference>
<name>A0ABY2XHH4_9GAMM</name>
<evidence type="ECO:0000256" key="13">
    <source>
        <dbReference type="ARBA" id="ARBA00023237"/>
    </source>
</evidence>
<evidence type="ECO:0000256" key="4">
    <source>
        <dbReference type="ARBA" id="ARBA00022452"/>
    </source>
</evidence>
<dbReference type="PANTHER" id="PTHR32552">
    <property type="entry name" value="FERRICHROME IRON RECEPTOR-RELATED"/>
    <property type="match status" value="1"/>
</dbReference>
<evidence type="ECO:0000256" key="2">
    <source>
        <dbReference type="ARBA" id="ARBA00009810"/>
    </source>
</evidence>
<dbReference type="InterPro" id="IPR012910">
    <property type="entry name" value="Plug_dom"/>
</dbReference>
<evidence type="ECO:0000256" key="7">
    <source>
        <dbReference type="ARBA" id="ARBA00022729"/>
    </source>
</evidence>
<comment type="subcellular location">
    <subcellularLocation>
        <location evidence="1 14">Cell outer membrane</location>
        <topology evidence="1 14">Multi-pass membrane protein</topology>
    </subcellularLocation>
</comment>
<evidence type="ECO:0000259" key="16">
    <source>
        <dbReference type="Pfam" id="PF00593"/>
    </source>
</evidence>
<evidence type="ECO:0000256" key="5">
    <source>
        <dbReference type="ARBA" id="ARBA00022496"/>
    </source>
</evidence>
<keyword evidence="4 14" id="KW-1134">Transmembrane beta strand</keyword>
<keyword evidence="11 14" id="KW-0472">Membrane</keyword>
<dbReference type="InterPro" id="IPR037066">
    <property type="entry name" value="Plug_dom_sf"/>
</dbReference>
<evidence type="ECO:0000256" key="3">
    <source>
        <dbReference type="ARBA" id="ARBA00022448"/>
    </source>
</evidence>
<dbReference type="InterPro" id="IPR010105">
    <property type="entry name" value="TonB_sidphr_rcpt"/>
</dbReference>
<comment type="similarity">
    <text evidence="2 14 15">Belongs to the TonB-dependent receptor family.</text>
</comment>